<feature type="coiled-coil region" evidence="1">
    <location>
        <begin position="58"/>
        <end position="85"/>
    </location>
</feature>
<dbReference type="EMBL" id="PGXC01000001">
    <property type="protein sequence ID" value="PKK92266.1"/>
    <property type="molecule type" value="Genomic_DNA"/>
</dbReference>
<evidence type="ECO:0000313" key="2">
    <source>
        <dbReference type="EMBL" id="PKK92266.1"/>
    </source>
</evidence>
<reference evidence="2 3" key="1">
    <citation type="journal article" date="2017" name="ISME J.">
        <title>Potential for microbial H2 and metal transformations associated with novel bacteria and archaea in deep terrestrial subsurface sediments.</title>
        <authorList>
            <person name="Hernsdorf A.W."/>
            <person name="Amano Y."/>
            <person name="Miyakawa K."/>
            <person name="Ise K."/>
            <person name="Suzuki Y."/>
            <person name="Anantharaman K."/>
            <person name="Probst A."/>
            <person name="Burstein D."/>
            <person name="Thomas B.C."/>
            <person name="Banfield J.F."/>
        </authorList>
    </citation>
    <scope>NUCLEOTIDE SEQUENCE [LARGE SCALE GENOMIC DNA]</scope>
    <source>
        <strain evidence="2">HGW-Wallbacteria-1</strain>
    </source>
</reference>
<dbReference type="Proteomes" id="UP000233256">
    <property type="component" value="Unassembled WGS sequence"/>
</dbReference>
<keyword evidence="1" id="KW-0175">Coiled coil</keyword>
<evidence type="ECO:0000313" key="3">
    <source>
        <dbReference type="Proteomes" id="UP000233256"/>
    </source>
</evidence>
<organism evidence="2 3">
    <name type="scientific">Candidatus Wallbacteria bacterium HGW-Wallbacteria-1</name>
    <dbReference type="NCBI Taxonomy" id="2013854"/>
    <lineage>
        <taxon>Bacteria</taxon>
        <taxon>Candidatus Walliibacteriota</taxon>
    </lineage>
</organism>
<evidence type="ECO:0000256" key="1">
    <source>
        <dbReference type="SAM" id="Coils"/>
    </source>
</evidence>
<comment type="caution">
    <text evidence="2">The sequence shown here is derived from an EMBL/GenBank/DDBJ whole genome shotgun (WGS) entry which is preliminary data.</text>
</comment>
<sequence>MDIYGKIRGMTLRQRELLLTNEPMENFPAAKFQRFVTAKRELIEKAAKIQNDLDPEILITIEQERSKLMEELHALELENITLLKNRIGEMGPALQAFTNSGRLRNVYSRTRNPEEPKFIDKKRV</sequence>
<accession>A0A2N1PVB7</accession>
<proteinExistence type="predicted"/>
<protein>
    <submittedName>
        <fullName evidence="2">Uncharacterized protein</fullName>
    </submittedName>
</protein>
<name>A0A2N1PVB7_9BACT</name>
<dbReference type="AlphaFoldDB" id="A0A2N1PVB7"/>
<gene>
    <name evidence="2" type="ORF">CVV64_02305</name>
</gene>